<dbReference type="AlphaFoldDB" id="A0A5C8NHN6"/>
<evidence type="ECO:0000313" key="2">
    <source>
        <dbReference type="EMBL" id="TXL61394.1"/>
    </source>
</evidence>
<dbReference type="InterPro" id="IPR025847">
    <property type="entry name" value="MEDS_domain"/>
</dbReference>
<name>A0A5C8NHN6_9ACTN</name>
<protein>
    <submittedName>
        <fullName evidence="2">STAS domain-containing protein</fullName>
    </submittedName>
</protein>
<dbReference type="InterPro" id="IPR002645">
    <property type="entry name" value="STAS_dom"/>
</dbReference>
<dbReference type="Gene3D" id="3.30.750.24">
    <property type="entry name" value="STAS domain"/>
    <property type="match status" value="1"/>
</dbReference>
<dbReference type="OrthoDB" id="5179750at2"/>
<reference evidence="2 3" key="1">
    <citation type="submission" date="2019-06" db="EMBL/GenBank/DDBJ databases">
        <title>Aeromicrobium sp. nov., isolated from a maize field.</title>
        <authorList>
            <person name="Lin S.-Y."/>
            <person name="Tsai C.-F."/>
            <person name="Young C.-C."/>
        </authorList>
    </citation>
    <scope>NUCLEOTIDE SEQUENCE [LARGE SCALE GENOMIC DNA]</scope>
    <source>
        <strain evidence="2 3">CC-CFT486</strain>
    </source>
</reference>
<dbReference type="Proteomes" id="UP000321571">
    <property type="component" value="Unassembled WGS sequence"/>
</dbReference>
<sequence>MRLHGLADRPGGIGLNGHACWGYNSLDGDFAAAAVPFLHEGLDLGQRLAFVGGPEAEKAVRELEPMRSLVDDGTLQVMPFDAIYPGGRRMSNQDQWALYSGATDQAIADGFTGLRVLAEVTSLVGPAEAWLHHVAWEAYADRRMAGRQLAALCCFDRSLTDDDALGSIASAHPVADRRLRPLVPFQLFTNSDGIAVAGEVDSASADLFEQLLTIDDGTTEDVVLDLAELTFIDHHGVVAVQRFADRLRDAGRHLMIRDEPEVFRRLTDLLGVDVASLPPAWE</sequence>
<dbReference type="SUPFAM" id="SSF52091">
    <property type="entry name" value="SpoIIaa-like"/>
    <property type="match status" value="1"/>
</dbReference>
<gene>
    <name evidence="2" type="ORF">FHP06_08165</name>
</gene>
<organism evidence="2 3">
    <name type="scientific">Aeromicrobium terrae</name>
    <dbReference type="NCBI Taxonomy" id="2498846"/>
    <lineage>
        <taxon>Bacteria</taxon>
        <taxon>Bacillati</taxon>
        <taxon>Actinomycetota</taxon>
        <taxon>Actinomycetes</taxon>
        <taxon>Propionibacteriales</taxon>
        <taxon>Nocardioidaceae</taxon>
        <taxon>Aeromicrobium</taxon>
    </lineage>
</organism>
<dbReference type="PROSITE" id="PS50801">
    <property type="entry name" value="STAS"/>
    <property type="match status" value="1"/>
</dbReference>
<evidence type="ECO:0000313" key="3">
    <source>
        <dbReference type="Proteomes" id="UP000321571"/>
    </source>
</evidence>
<evidence type="ECO:0000259" key="1">
    <source>
        <dbReference type="PROSITE" id="PS50801"/>
    </source>
</evidence>
<dbReference type="Pfam" id="PF14417">
    <property type="entry name" value="MEDS"/>
    <property type="match status" value="1"/>
</dbReference>
<dbReference type="CDD" id="cd07043">
    <property type="entry name" value="STAS_anti-anti-sigma_factors"/>
    <property type="match status" value="1"/>
</dbReference>
<accession>A0A5C8NHN6</accession>
<feature type="domain" description="STAS" evidence="1">
    <location>
        <begin position="194"/>
        <end position="282"/>
    </location>
</feature>
<dbReference type="EMBL" id="VDUX01000003">
    <property type="protein sequence ID" value="TXL61394.1"/>
    <property type="molecule type" value="Genomic_DNA"/>
</dbReference>
<dbReference type="RefSeq" id="WP_147685633.1">
    <property type="nucleotide sequence ID" value="NZ_VDUX01000003.1"/>
</dbReference>
<dbReference type="InterPro" id="IPR036513">
    <property type="entry name" value="STAS_dom_sf"/>
</dbReference>
<dbReference type="Pfam" id="PF01740">
    <property type="entry name" value="STAS"/>
    <property type="match status" value="1"/>
</dbReference>
<keyword evidence="3" id="KW-1185">Reference proteome</keyword>
<proteinExistence type="predicted"/>
<comment type="caution">
    <text evidence="2">The sequence shown here is derived from an EMBL/GenBank/DDBJ whole genome shotgun (WGS) entry which is preliminary data.</text>
</comment>